<keyword evidence="4" id="KW-0472">Membrane</keyword>
<accession>A0A0C9U659</accession>
<dbReference type="EMBL" id="KN837160">
    <property type="protein sequence ID" value="KIJ38458.1"/>
    <property type="molecule type" value="Genomic_DNA"/>
</dbReference>
<dbReference type="OrthoDB" id="189226at2759"/>
<evidence type="ECO:0000256" key="1">
    <source>
        <dbReference type="ARBA" id="ARBA00008655"/>
    </source>
</evidence>
<reference evidence="6 7" key="1">
    <citation type="submission" date="2014-06" db="EMBL/GenBank/DDBJ databases">
        <title>Evolutionary Origins and Diversification of the Mycorrhizal Mutualists.</title>
        <authorList>
            <consortium name="DOE Joint Genome Institute"/>
            <consortium name="Mycorrhizal Genomics Consortium"/>
            <person name="Kohler A."/>
            <person name="Kuo A."/>
            <person name="Nagy L.G."/>
            <person name="Floudas D."/>
            <person name="Copeland A."/>
            <person name="Barry K.W."/>
            <person name="Cichocki N."/>
            <person name="Veneault-Fourrey C."/>
            <person name="LaButti K."/>
            <person name="Lindquist E.A."/>
            <person name="Lipzen A."/>
            <person name="Lundell T."/>
            <person name="Morin E."/>
            <person name="Murat C."/>
            <person name="Riley R."/>
            <person name="Ohm R."/>
            <person name="Sun H."/>
            <person name="Tunlid A."/>
            <person name="Henrissat B."/>
            <person name="Grigoriev I.V."/>
            <person name="Hibbett D.S."/>
            <person name="Martin F."/>
        </authorList>
    </citation>
    <scope>NUCLEOTIDE SEQUENCE [LARGE SCALE GENOMIC DNA]</scope>
    <source>
        <strain evidence="6 7">SS14</strain>
    </source>
</reference>
<keyword evidence="3" id="KW-0012">Acyltransferase</keyword>
<dbReference type="InterPro" id="IPR032098">
    <property type="entry name" value="Acyltransf_C"/>
</dbReference>
<feature type="non-terminal residue" evidence="6">
    <location>
        <position position="271"/>
    </location>
</feature>
<dbReference type="AlphaFoldDB" id="A0A0C9U659"/>
<name>A0A0C9U659_SPHS4</name>
<evidence type="ECO:0000256" key="4">
    <source>
        <dbReference type="SAM" id="Phobius"/>
    </source>
</evidence>
<dbReference type="GO" id="GO:0016746">
    <property type="term" value="F:acyltransferase activity"/>
    <property type="evidence" value="ECO:0007669"/>
    <property type="project" value="UniProtKB-KW"/>
</dbReference>
<proteinExistence type="inferred from homology"/>
<dbReference type="Pfam" id="PF16076">
    <property type="entry name" value="Acyltransf_C"/>
    <property type="match status" value="1"/>
</dbReference>
<feature type="domain" description="Acyltransferase C-terminal" evidence="5">
    <location>
        <begin position="172"/>
        <end position="209"/>
    </location>
</feature>
<evidence type="ECO:0000313" key="6">
    <source>
        <dbReference type="EMBL" id="KIJ38458.1"/>
    </source>
</evidence>
<keyword evidence="4" id="KW-1133">Transmembrane helix</keyword>
<comment type="similarity">
    <text evidence="1">Belongs to the 1-acyl-sn-glycerol-3-phosphate acyltransferase family.</text>
</comment>
<evidence type="ECO:0000256" key="2">
    <source>
        <dbReference type="ARBA" id="ARBA00022679"/>
    </source>
</evidence>
<keyword evidence="7" id="KW-1185">Reference proteome</keyword>
<sequence length="271" mass="30724">GMQCYHFIFMARQWASDKLYLSDKLSALAVRAQLLSTPLALMIFPEGTLVSKDTRPISKKFAEKTGVADMEHMLLPRSTGLFYCLRSLSPQTPNLNLLDATIAYEGIPRGGYGQSYYTLRSIYLNGIPPPRIHVHLRMYNVQRDVPLGDLTETASGADAKKQLSRSQRAKDMDASPAETTIFDKWLRSRWREKDALLERFLNTETFEKHDGKAVTVADTSAGKEEIYLAGSTSRTYELPLNLQSKLDIFDAFSYFVAIIVPTAIWMLWKRL</sequence>
<dbReference type="GO" id="GO:0036149">
    <property type="term" value="P:phosphatidylinositol acyl-chain remodeling"/>
    <property type="evidence" value="ECO:0007669"/>
    <property type="project" value="TreeGrafter"/>
</dbReference>
<protein>
    <recommendedName>
        <fullName evidence="5">Acyltransferase C-terminal domain-containing protein</fullName>
    </recommendedName>
</protein>
<organism evidence="6 7">
    <name type="scientific">Sphaerobolus stellatus (strain SS14)</name>
    <dbReference type="NCBI Taxonomy" id="990650"/>
    <lineage>
        <taxon>Eukaryota</taxon>
        <taxon>Fungi</taxon>
        <taxon>Dikarya</taxon>
        <taxon>Basidiomycota</taxon>
        <taxon>Agaricomycotina</taxon>
        <taxon>Agaricomycetes</taxon>
        <taxon>Phallomycetidae</taxon>
        <taxon>Geastrales</taxon>
        <taxon>Sphaerobolaceae</taxon>
        <taxon>Sphaerobolus</taxon>
    </lineage>
</organism>
<dbReference type="CDD" id="cd07990">
    <property type="entry name" value="LPLAT_LCLAT1-like"/>
    <property type="match status" value="1"/>
</dbReference>
<dbReference type="PANTHER" id="PTHR10983:SF16">
    <property type="entry name" value="LYSOCARDIOLIPIN ACYLTRANSFERASE 1"/>
    <property type="match status" value="1"/>
</dbReference>
<keyword evidence="4" id="KW-0812">Transmembrane</keyword>
<dbReference type="Proteomes" id="UP000054279">
    <property type="component" value="Unassembled WGS sequence"/>
</dbReference>
<evidence type="ECO:0000259" key="5">
    <source>
        <dbReference type="Pfam" id="PF16076"/>
    </source>
</evidence>
<gene>
    <name evidence="6" type="ORF">M422DRAFT_176498</name>
</gene>
<keyword evidence="2" id="KW-0808">Transferase</keyword>
<feature type="transmembrane region" description="Helical" evidence="4">
    <location>
        <begin position="251"/>
        <end position="268"/>
    </location>
</feature>
<evidence type="ECO:0000313" key="7">
    <source>
        <dbReference type="Proteomes" id="UP000054279"/>
    </source>
</evidence>
<dbReference type="GO" id="GO:0005783">
    <property type="term" value="C:endoplasmic reticulum"/>
    <property type="evidence" value="ECO:0007669"/>
    <property type="project" value="TreeGrafter"/>
</dbReference>
<evidence type="ECO:0000256" key="3">
    <source>
        <dbReference type="ARBA" id="ARBA00023315"/>
    </source>
</evidence>
<dbReference type="PANTHER" id="PTHR10983">
    <property type="entry name" value="1-ACYLGLYCEROL-3-PHOSPHATE ACYLTRANSFERASE-RELATED"/>
    <property type="match status" value="1"/>
</dbReference>
<dbReference type="HOGENOM" id="CLU_041844_3_0_1"/>